<keyword evidence="6 7" id="KW-0472">Membrane</keyword>
<comment type="catalytic activity">
    <reaction evidence="7">
        <text>ATP + H2O + polyamine-[polyamine-binding protein]Side 1 = ADP + phosphate + polyamineSide 2 + [polyamine-binding protein]Side 1.</text>
        <dbReference type="EC" id="7.6.2.11"/>
    </reaction>
</comment>
<reference evidence="9 10" key="1">
    <citation type="submission" date="2023-07" db="EMBL/GenBank/DDBJ databases">
        <title>Genomic Encyclopedia of Type Strains, Phase IV (KMG-IV): sequencing the most valuable type-strain genomes for metagenomic binning, comparative biology and taxonomic classification.</title>
        <authorList>
            <person name="Goeker M."/>
        </authorList>
    </citation>
    <scope>NUCLEOTIDE SEQUENCE [LARGE SCALE GENOMIC DNA]</scope>
    <source>
        <strain evidence="9 10">DSM 19619</strain>
    </source>
</reference>
<dbReference type="PROSITE" id="PS50893">
    <property type="entry name" value="ABC_TRANSPORTER_2"/>
    <property type="match status" value="1"/>
</dbReference>
<evidence type="ECO:0000313" key="10">
    <source>
        <dbReference type="Proteomes" id="UP001242480"/>
    </source>
</evidence>
<dbReference type="Gene3D" id="2.40.50.100">
    <property type="match status" value="1"/>
</dbReference>
<gene>
    <name evidence="7" type="primary">potA</name>
    <name evidence="9" type="ORF">QO011_004862</name>
</gene>
<dbReference type="InterPro" id="IPR003439">
    <property type="entry name" value="ABC_transporter-like_ATP-bd"/>
</dbReference>
<dbReference type="InterPro" id="IPR027417">
    <property type="entry name" value="P-loop_NTPase"/>
</dbReference>
<dbReference type="InterPro" id="IPR013611">
    <property type="entry name" value="Transp-assoc_OB_typ2"/>
</dbReference>
<dbReference type="PROSITE" id="PS00211">
    <property type="entry name" value="ABC_TRANSPORTER_1"/>
    <property type="match status" value="1"/>
</dbReference>
<evidence type="ECO:0000256" key="3">
    <source>
        <dbReference type="ARBA" id="ARBA00022741"/>
    </source>
</evidence>
<sequence length="385" mass="41332">MAAPVETGRLPLAGLQDPPAPAAAEPVIAARGLAKSYRGAVALDHVDLDVQRGEFLTLLGPSGSGKTTLLGLIAGIILPTAGRIALAGRDISRVPPEHRDIGVVFQNYALFPHLSVRDNIAFPLRMRRVPRAGRDAKVAAALELVRLGDLAGRRPAELSGGQQQRVALARALVFDPAILLMDEPLSALDKKLRDHMKAELRQIQQALGLTIVYVTHDQGEALALSSRIALMNGGRILQIGTPQEIYERPRSRFVADFVGEANLFSAPVLGTEADRLVLRLGEQTMRVALRPHEPVPLARRSALVLVRPEHVAIGAAARALENRFTGRVVSSLYEGAARLVTVELGGELVRARAAGRHDGPDPRPGETIEIGWSAADPHVVELDAR</sequence>
<dbReference type="SMART" id="SM00382">
    <property type="entry name" value="AAA"/>
    <property type="match status" value="1"/>
</dbReference>
<dbReference type="Gene3D" id="3.40.50.300">
    <property type="entry name" value="P-loop containing nucleotide triphosphate hydrolases"/>
    <property type="match status" value="1"/>
</dbReference>
<dbReference type="InterPro" id="IPR003593">
    <property type="entry name" value="AAA+_ATPase"/>
</dbReference>
<dbReference type="RefSeq" id="WP_307277648.1">
    <property type="nucleotide sequence ID" value="NZ_JAUSVX010000010.1"/>
</dbReference>
<comment type="function">
    <text evidence="7">Part of the ABC transporter complex PotABCD involved in spermidine/putrescine import. Responsible for energy coupling to the transport system.</text>
</comment>
<evidence type="ECO:0000256" key="2">
    <source>
        <dbReference type="ARBA" id="ARBA00022475"/>
    </source>
</evidence>
<dbReference type="SUPFAM" id="SSF50331">
    <property type="entry name" value="MOP-like"/>
    <property type="match status" value="1"/>
</dbReference>
<keyword evidence="4 7" id="KW-0067">ATP-binding</keyword>
<dbReference type="InterPro" id="IPR017871">
    <property type="entry name" value="ABC_transporter-like_CS"/>
</dbReference>
<dbReference type="Proteomes" id="UP001242480">
    <property type="component" value="Unassembled WGS sequence"/>
</dbReference>
<evidence type="ECO:0000256" key="1">
    <source>
        <dbReference type="ARBA" id="ARBA00022448"/>
    </source>
</evidence>
<dbReference type="EC" id="7.6.2.11" evidence="7"/>
<name>A0ABU0JC19_9HYPH</name>
<evidence type="ECO:0000256" key="5">
    <source>
        <dbReference type="ARBA" id="ARBA00022967"/>
    </source>
</evidence>
<comment type="similarity">
    <text evidence="7">Belongs to the ABC transporter superfamily. Spermidine/putrescine importer (TC 3.A.1.11.1) family.</text>
</comment>
<evidence type="ECO:0000259" key="8">
    <source>
        <dbReference type="PROSITE" id="PS50893"/>
    </source>
</evidence>
<keyword evidence="3 7" id="KW-0547">Nucleotide-binding</keyword>
<comment type="caution">
    <text evidence="9">The sequence shown here is derived from an EMBL/GenBank/DDBJ whole genome shotgun (WGS) entry which is preliminary data.</text>
</comment>
<dbReference type="InterPro" id="IPR008995">
    <property type="entry name" value="Mo/tungstate-bd_C_term_dom"/>
</dbReference>
<keyword evidence="1 7" id="KW-0813">Transport</keyword>
<dbReference type="EMBL" id="JAUSVX010000010">
    <property type="protein sequence ID" value="MDQ0471835.1"/>
    <property type="molecule type" value="Genomic_DNA"/>
</dbReference>
<dbReference type="PANTHER" id="PTHR42781:SF4">
    <property type="entry name" value="SPERMIDINE_PUTRESCINE IMPORT ATP-BINDING PROTEIN POTA"/>
    <property type="match status" value="1"/>
</dbReference>
<evidence type="ECO:0000256" key="7">
    <source>
        <dbReference type="RuleBase" id="RU364083"/>
    </source>
</evidence>
<dbReference type="InterPro" id="IPR050093">
    <property type="entry name" value="ABC_SmlMolc_Importer"/>
</dbReference>
<organism evidence="9 10">
    <name type="scientific">Labrys wisconsinensis</name>
    <dbReference type="NCBI Taxonomy" id="425677"/>
    <lineage>
        <taxon>Bacteria</taxon>
        <taxon>Pseudomonadati</taxon>
        <taxon>Pseudomonadota</taxon>
        <taxon>Alphaproteobacteria</taxon>
        <taxon>Hyphomicrobiales</taxon>
        <taxon>Xanthobacteraceae</taxon>
        <taxon>Labrys</taxon>
    </lineage>
</organism>
<proteinExistence type="inferred from homology"/>
<dbReference type="PANTHER" id="PTHR42781">
    <property type="entry name" value="SPERMIDINE/PUTRESCINE IMPORT ATP-BINDING PROTEIN POTA"/>
    <property type="match status" value="1"/>
</dbReference>
<accession>A0ABU0JC19</accession>
<evidence type="ECO:0000256" key="4">
    <source>
        <dbReference type="ARBA" id="ARBA00022840"/>
    </source>
</evidence>
<protein>
    <recommendedName>
        <fullName evidence="7">Spermidine/putrescine import ATP-binding protein PotA</fullName>
        <ecNumber evidence="7">7.6.2.11</ecNumber>
    </recommendedName>
</protein>
<feature type="domain" description="ABC transporter" evidence="8">
    <location>
        <begin position="28"/>
        <end position="258"/>
    </location>
</feature>
<keyword evidence="2 7" id="KW-1003">Cell membrane</keyword>
<dbReference type="SUPFAM" id="SSF52540">
    <property type="entry name" value="P-loop containing nucleoside triphosphate hydrolases"/>
    <property type="match status" value="1"/>
</dbReference>
<dbReference type="NCBIfam" id="TIGR01187">
    <property type="entry name" value="potA"/>
    <property type="match status" value="1"/>
</dbReference>
<evidence type="ECO:0000313" key="9">
    <source>
        <dbReference type="EMBL" id="MDQ0471835.1"/>
    </source>
</evidence>
<dbReference type="Pfam" id="PF08402">
    <property type="entry name" value="TOBE_2"/>
    <property type="match status" value="1"/>
</dbReference>
<evidence type="ECO:0000256" key="6">
    <source>
        <dbReference type="ARBA" id="ARBA00023136"/>
    </source>
</evidence>
<dbReference type="Pfam" id="PF00005">
    <property type="entry name" value="ABC_tran"/>
    <property type="match status" value="1"/>
</dbReference>
<comment type="subunit">
    <text evidence="7">The complex is composed of two ATP-binding proteins (PotA), two transmembrane proteins (PotB and PotC) and a solute-binding protein (PotD).</text>
</comment>
<dbReference type="InterPro" id="IPR005893">
    <property type="entry name" value="PotA-like"/>
</dbReference>
<dbReference type="GO" id="GO:0005524">
    <property type="term" value="F:ATP binding"/>
    <property type="evidence" value="ECO:0007669"/>
    <property type="project" value="UniProtKB-KW"/>
</dbReference>
<keyword evidence="5 7" id="KW-1278">Translocase</keyword>
<keyword evidence="10" id="KW-1185">Reference proteome</keyword>